<dbReference type="AlphaFoldDB" id="A0A835H760"/>
<accession>A0A835H760</accession>
<dbReference type="PROSITE" id="PS50181">
    <property type="entry name" value="FBOX"/>
    <property type="match status" value="1"/>
</dbReference>
<dbReference type="InterPro" id="IPR050796">
    <property type="entry name" value="SCF_F-box_component"/>
</dbReference>
<dbReference type="NCBIfam" id="TIGR01640">
    <property type="entry name" value="F_box_assoc_1"/>
    <property type="match status" value="1"/>
</dbReference>
<dbReference type="EMBL" id="JADFTS010000008">
    <property type="protein sequence ID" value="KAF9592967.1"/>
    <property type="molecule type" value="Genomic_DNA"/>
</dbReference>
<dbReference type="InterPro" id="IPR001810">
    <property type="entry name" value="F-box_dom"/>
</dbReference>
<feature type="domain" description="F-box" evidence="1">
    <location>
        <begin position="1"/>
        <end position="51"/>
    </location>
</feature>
<evidence type="ECO:0000313" key="2">
    <source>
        <dbReference type="EMBL" id="KAF9592967.1"/>
    </source>
</evidence>
<dbReference type="OrthoDB" id="1894463at2759"/>
<dbReference type="PANTHER" id="PTHR31672:SF13">
    <property type="entry name" value="F-BOX PROTEIN CPR30-LIKE"/>
    <property type="match status" value="1"/>
</dbReference>
<dbReference type="PANTHER" id="PTHR31672">
    <property type="entry name" value="BNACNNG10540D PROTEIN"/>
    <property type="match status" value="1"/>
</dbReference>
<dbReference type="Gene3D" id="1.20.1280.50">
    <property type="match status" value="1"/>
</dbReference>
<keyword evidence="3" id="KW-1185">Reference proteome</keyword>
<dbReference type="SUPFAM" id="SSF81383">
    <property type="entry name" value="F-box domain"/>
    <property type="match status" value="1"/>
</dbReference>
<dbReference type="Pfam" id="PF07734">
    <property type="entry name" value="FBA_1"/>
    <property type="match status" value="1"/>
</dbReference>
<dbReference type="InterPro" id="IPR017451">
    <property type="entry name" value="F-box-assoc_interact_dom"/>
</dbReference>
<sequence length="392" mass="45426">MSHIHHLPEEIMHDILSRLPVQSLSQCRFVSKDWYNFVMNPTLVNLHHSRINKRDLGNSFLVLCQSDRHGHRSKLYLLDNGNYNTSNNVRTSLNPLKIKFDRVTLIIELVGSSNGFICLNTCPYDGEFYICNPITRDKLMLPRAPSLYKEGGIWFPSSYGFAFDATTNTHKVVSAWYFADKDNISRIQTVITIYNLASGTWKLIEEDIPCEIVPTYTLLPTCQVFVNGSLHWEISLKNSVWEEDRCIGAINIADEKFRSFRKPPMDLDNRVLKLRTLSSLREHLCVIDEFNDCMVIWIMKCYGVEESWTRELNIRKEMIGSLQTVSFQTLRTMKNGSILIPGYECQGYYDIEKKEFKHILINKLQSRPNGLQPVVHVGSLISVREHQYPIRK</sequence>
<reference evidence="2 3" key="1">
    <citation type="submission" date="2020-10" db="EMBL/GenBank/DDBJ databases">
        <title>The Coptis chinensis genome and diversification of protoberbering-type alkaloids.</title>
        <authorList>
            <person name="Wang B."/>
            <person name="Shu S."/>
            <person name="Song C."/>
            <person name="Liu Y."/>
        </authorList>
    </citation>
    <scope>NUCLEOTIDE SEQUENCE [LARGE SCALE GENOMIC DNA]</scope>
    <source>
        <strain evidence="2">HL-2020</strain>
        <tissue evidence="2">Leaf</tissue>
    </source>
</reference>
<name>A0A835H760_9MAGN</name>
<dbReference type="SMART" id="SM00256">
    <property type="entry name" value="FBOX"/>
    <property type="match status" value="1"/>
</dbReference>
<dbReference type="InterPro" id="IPR036047">
    <property type="entry name" value="F-box-like_dom_sf"/>
</dbReference>
<proteinExistence type="predicted"/>
<dbReference type="InterPro" id="IPR006527">
    <property type="entry name" value="F-box-assoc_dom_typ1"/>
</dbReference>
<dbReference type="Pfam" id="PF00646">
    <property type="entry name" value="F-box"/>
    <property type="match status" value="1"/>
</dbReference>
<gene>
    <name evidence="2" type="ORF">IFM89_019271</name>
</gene>
<comment type="caution">
    <text evidence="2">The sequence shown here is derived from an EMBL/GenBank/DDBJ whole genome shotgun (WGS) entry which is preliminary data.</text>
</comment>
<protein>
    <recommendedName>
        <fullName evidence="1">F-box domain-containing protein</fullName>
    </recommendedName>
</protein>
<dbReference type="Proteomes" id="UP000631114">
    <property type="component" value="Unassembled WGS sequence"/>
</dbReference>
<evidence type="ECO:0000313" key="3">
    <source>
        <dbReference type="Proteomes" id="UP000631114"/>
    </source>
</evidence>
<evidence type="ECO:0000259" key="1">
    <source>
        <dbReference type="PROSITE" id="PS50181"/>
    </source>
</evidence>
<organism evidence="2 3">
    <name type="scientific">Coptis chinensis</name>
    <dbReference type="NCBI Taxonomy" id="261450"/>
    <lineage>
        <taxon>Eukaryota</taxon>
        <taxon>Viridiplantae</taxon>
        <taxon>Streptophyta</taxon>
        <taxon>Embryophyta</taxon>
        <taxon>Tracheophyta</taxon>
        <taxon>Spermatophyta</taxon>
        <taxon>Magnoliopsida</taxon>
        <taxon>Ranunculales</taxon>
        <taxon>Ranunculaceae</taxon>
        <taxon>Coptidoideae</taxon>
        <taxon>Coptis</taxon>
    </lineage>
</organism>